<comment type="caution">
    <text evidence="2">The sequence shown here is derived from an EMBL/GenBank/DDBJ whole genome shotgun (WGS) entry which is preliminary data.</text>
</comment>
<feature type="domain" description="Rhodanese" evidence="1">
    <location>
        <begin position="92"/>
        <end position="186"/>
    </location>
</feature>
<dbReference type="EMBL" id="QZBD01000048">
    <property type="protein sequence ID" value="THY33562.1"/>
    <property type="molecule type" value="Genomic_DNA"/>
</dbReference>
<feature type="non-terminal residue" evidence="2">
    <location>
        <position position="1"/>
    </location>
</feature>
<dbReference type="PANTHER" id="PTHR10828:SF50">
    <property type="entry name" value="REDUCTASE (ARC2), PUTATIVE (AFU_ORTHOLOGUE AFUA_6G13400)-RELATED"/>
    <property type="match status" value="1"/>
</dbReference>
<evidence type="ECO:0000313" key="2">
    <source>
        <dbReference type="EMBL" id="THY33562.1"/>
    </source>
</evidence>
<dbReference type="GO" id="GO:0005634">
    <property type="term" value="C:nucleus"/>
    <property type="evidence" value="ECO:0007669"/>
    <property type="project" value="TreeGrafter"/>
</dbReference>
<gene>
    <name evidence="2" type="ORF">D6D01_02231</name>
</gene>
<sequence length="225" mass="25294">LQVEVELLRFRAREGVSDFGFELVASAGAFHDASFSNDNIPTQDNYTNHKNYHRFIMTTEQSRPWHADFPEPKAEAAIMPRNRVMQMLSLRGVASLLIIDLRRMDFEGGCLRGSLNIPAQGFCYELAYKADIEWVVFTCGSSNGRAPRCAAWFKEFIDAAGDEQMQSMVLEGGVKGWVKSGPQFTRLMDGYKEPYWQDLFAQEEAKKSAAQEADKSSVGQGDVTK</sequence>
<name>A0A4S9LVV2_AURPU</name>
<dbReference type="InterPro" id="IPR001763">
    <property type="entry name" value="Rhodanese-like_dom"/>
</dbReference>
<dbReference type="Gene3D" id="3.40.250.10">
    <property type="entry name" value="Rhodanese-like domain"/>
    <property type="match status" value="1"/>
</dbReference>
<accession>A0A4S9LVV2</accession>
<dbReference type="Proteomes" id="UP000306584">
    <property type="component" value="Unassembled WGS sequence"/>
</dbReference>
<dbReference type="SUPFAM" id="SSF52821">
    <property type="entry name" value="Rhodanese/Cell cycle control phosphatase"/>
    <property type="match status" value="1"/>
</dbReference>
<dbReference type="GO" id="GO:0004725">
    <property type="term" value="F:protein tyrosine phosphatase activity"/>
    <property type="evidence" value="ECO:0007669"/>
    <property type="project" value="TreeGrafter"/>
</dbReference>
<protein>
    <recommendedName>
        <fullName evidence="1">Rhodanese domain-containing protein</fullName>
    </recommendedName>
</protein>
<reference evidence="2 3" key="1">
    <citation type="submission" date="2018-10" db="EMBL/GenBank/DDBJ databases">
        <title>Fifty Aureobasidium pullulans genomes reveal a recombining polyextremotolerant generalist.</title>
        <authorList>
            <person name="Gostincar C."/>
            <person name="Turk M."/>
            <person name="Zajc J."/>
            <person name="Gunde-Cimerman N."/>
        </authorList>
    </citation>
    <scope>NUCLEOTIDE SEQUENCE [LARGE SCALE GENOMIC DNA]</scope>
    <source>
        <strain evidence="2 3">EXF-6604</strain>
    </source>
</reference>
<dbReference type="GO" id="GO:0005737">
    <property type="term" value="C:cytoplasm"/>
    <property type="evidence" value="ECO:0007669"/>
    <property type="project" value="TreeGrafter"/>
</dbReference>
<evidence type="ECO:0000313" key="3">
    <source>
        <dbReference type="Proteomes" id="UP000306584"/>
    </source>
</evidence>
<dbReference type="InterPro" id="IPR036873">
    <property type="entry name" value="Rhodanese-like_dom_sf"/>
</dbReference>
<dbReference type="PROSITE" id="PS50206">
    <property type="entry name" value="RHODANESE_3"/>
    <property type="match status" value="1"/>
</dbReference>
<proteinExistence type="predicted"/>
<dbReference type="AlphaFoldDB" id="A0A4S9LVV2"/>
<evidence type="ECO:0000259" key="1">
    <source>
        <dbReference type="PROSITE" id="PS50206"/>
    </source>
</evidence>
<dbReference type="PANTHER" id="PTHR10828">
    <property type="entry name" value="M-PHASE INDUCER PHOSPHATASE DUAL SPECIFICITY PHOSPHATASE CDC25"/>
    <property type="match status" value="1"/>
</dbReference>
<organism evidence="2 3">
    <name type="scientific">Aureobasidium pullulans</name>
    <name type="common">Black yeast</name>
    <name type="synonym">Pullularia pullulans</name>
    <dbReference type="NCBI Taxonomy" id="5580"/>
    <lineage>
        <taxon>Eukaryota</taxon>
        <taxon>Fungi</taxon>
        <taxon>Dikarya</taxon>
        <taxon>Ascomycota</taxon>
        <taxon>Pezizomycotina</taxon>
        <taxon>Dothideomycetes</taxon>
        <taxon>Dothideomycetidae</taxon>
        <taxon>Dothideales</taxon>
        <taxon>Saccotheciaceae</taxon>
        <taxon>Aureobasidium</taxon>
    </lineage>
</organism>